<sequence length="615" mass="68205">MKVFKIALAGTGIGIIVLALGYLIGNFEKVKKAVMSFIPGLEILGDIFSGLVNWVTDFVGATSDASRALDKLEADAQENLKRDELAYEANSDLYDEFTNRKKKAALDYRNKIGELNRDEKLSVEQKEQAIADAHARMLRDIEQADKDSAAQLTKFLDGYRKRDEDATAKTNREKIDLAEKRALEELEIDENYEIKSAAIKEFYANERDRDAAKEAKERQDKADQDRKKANEEAKKRRDDIKKILEDYDKKEIDALADTNLKKINIEQERAIKELEILGATRKQKERINKYYDDLRKKEEEKQVEELKQVAKGKELAQKNLQLNQKQWEADNEIDPLVKLKKEREIIKEQAAMEFAKLQEDIKNAKLFSKERADAEAQYAMAKQNLQQAQSENDNQQKKILADNAAAAAEKEKEKADKKKKDDEELAKNKMDLAFVTSSYLSDLMRKDSDKKDERTDEEKEEDRSVAQNRLNVAGNTAKMLLEMGGKGAELAKGMAVSQAIQDTYKGATAAYASMAEIPIVGPALGAAAAGVAVASGLMNVKKILATKPVEKSAPGGAGAGGGAAAPAFNLVQGTGTNQIAEAIGGQNTPIQAYVVSSNVTSAQSLDRNIVEQSTL</sequence>
<evidence type="ECO:0000256" key="1">
    <source>
        <dbReference type="SAM" id="Coils"/>
    </source>
</evidence>
<dbReference type="RefSeq" id="WP_341695849.1">
    <property type="nucleotide sequence ID" value="NZ_JBBYHR010000002.1"/>
</dbReference>
<evidence type="ECO:0000313" key="5">
    <source>
        <dbReference type="Proteomes" id="UP001464555"/>
    </source>
</evidence>
<evidence type="ECO:0000256" key="3">
    <source>
        <dbReference type="SAM" id="Phobius"/>
    </source>
</evidence>
<proteinExistence type="predicted"/>
<evidence type="ECO:0000313" key="4">
    <source>
        <dbReference type="EMBL" id="MEL1243533.1"/>
    </source>
</evidence>
<keyword evidence="5" id="KW-1185">Reference proteome</keyword>
<keyword evidence="3" id="KW-0472">Membrane</keyword>
<reference evidence="4 5" key="1">
    <citation type="submission" date="2024-04" db="EMBL/GenBank/DDBJ databases">
        <title>Flavobacterium sp. DGU11 16S ribosomal RNA gene Genome sequencing and assembly.</title>
        <authorList>
            <person name="Park S."/>
        </authorList>
    </citation>
    <scope>NUCLEOTIDE SEQUENCE [LARGE SCALE GENOMIC DNA]</scope>
    <source>
        <strain evidence="4 5">DGU11</strain>
    </source>
</reference>
<keyword evidence="1" id="KW-0175">Coiled coil</keyword>
<dbReference type="Proteomes" id="UP001464555">
    <property type="component" value="Unassembled WGS sequence"/>
</dbReference>
<feature type="compositionally biased region" description="Basic and acidic residues" evidence="2">
    <location>
        <begin position="445"/>
        <end position="464"/>
    </location>
</feature>
<keyword evidence="3" id="KW-0812">Transmembrane</keyword>
<feature type="region of interest" description="Disordered" evidence="2">
    <location>
        <begin position="445"/>
        <end position="466"/>
    </location>
</feature>
<comment type="caution">
    <text evidence="4">The sequence shown here is derived from an EMBL/GenBank/DDBJ whole genome shotgun (WGS) entry which is preliminary data.</text>
</comment>
<feature type="region of interest" description="Disordered" evidence="2">
    <location>
        <begin position="404"/>
        <end position="423"/>
    </location>
</feature>
<name>A0ABU9HUX6_9FLAO</name>
<feature type="region of interest" description="Disordered" evidence="2">
    <location>
        <begin position="207"/>
        <end position="235"/>
    </location>
</feature>
<feature type="coiled-coil region" evidence="1">
    <location>
        <begin position="280"/>
        <end position="316"/>
    </location>
</feature>
<keyword evidence="3" id="KW-1133">Transmembrane helix</keyword>
<accession>A0ABU9HUX6</accession>
<dbReference type="EMBL" id="JBBYHR010000002">
    <property type="protein sequence ID" value="MEL1243533.1"/>
    <property type="molecule type" value="Genomic_DNA"/>
</dbReference>
<gene>
    <name evidence="4" type="ORF">AAEO56_04605</name>
</gene>
<protein>
    <submittedName>
        <fullName evidence="4">Uncharacterized protein</fullName>
    </submittedName>
</protein>
<feature type="transmembrane region" description="Helical" evidence="3">
    <location>
        <begin position="6"/>
        <end position="25"/>
    </location>
</feature>
<feature type="compositionally biased region" description="Basic and acidic residues" evidence="2">
    <location>
        <begin position="408"/>
        <end position="423"/>
    </location>
</feature>
<organism evidence="4 5">
    <name type="scientific">Flavobacterium arundinis</name>
    <dbReference type="NCBI Taxonomy" id="3139143"/>
    <lineage>
        <taxon>Bacteria</taxon>
        <taxon>Pseudomonadati</taxon>
        <taxon>Bacteroidota</taxon>
        <taxon>Flavobacteriia</taxon>
        <taxon>Flavobacteriales</taxon>
        <taxon>Flavobacteriaceae</taxon>
        <taxon>Flavobacterium</taxon>
    </lineage>
</organism>
<evidence type="ECO:0000256" key="2">
    <source>
        <dbReference type="SAM" id="MobiDB-lite"/>
    </source>
</evidence>